<comment type="similarity">
    <text evidence="5 18">Belongs to the CDS family.</text>
</comment>
<comment type="catalytic activity">
    <reaction evidence="1 18">
        <text>a 1,2-diacyl-sn-glycero-3-phosphate + CTP + H(+) = a CDP-1,2-diacyl-sn-glycerol + diphosphate</text>
        <dbReference type="Rhea" id="RHEA:16229"/>
        <dbReference type="ChEBI" id="CHEBI:15378"/>
        <dbReference type="ChEBI" id="CHEBI:33019"/>
        <dbReference type="ChEBI" id="CHEBI:37563"/>
        <dbReference type="ChEBI" id="CHEBI:58332"/>
        <dbReference type="ChEBI" id="CHEBI:58608"/>
        <dbReference type="EC" id="2.7.7.41"/>
    </reaction>
</comment>
<dbReference type="AlphaFoldDB" id="A0A6V6XZK2"/>
<dbReference type="EC" id="2.7.7.41" evidence="6 18"/>
<keyword evidence="16" id="KW-0594">Phospholipid biosynthesis</keyword>
<dbReference type="GO" id="GO:0004605">
    <property type="term" value="F:phosphatidate cytidylyltransferase activity"/>
    <property type="evidence" value="ECO:0007669"/>
    <property type="project" value="UniProtKB-EC"/>
</dbReference>
<evidence type="ECO:0000256" key="1">
    <source>
        <dbReference type="ARBA" id="ARBA00001698"/>
    </source>
</evidence>
<name>A0A6V6XZK2_9FIRM</name>
<dbReference type="PANTHER" id="PTHR46382:SF1">
    <property type="entry name" value="PHOSPHATIDATE CYTIDYLYLTRANSFERASE"/>
    <property type="match status" value="1"/>
</dbReference>
<evidence type="ECO:0000256" key="6">
    <source>
        <dbReference type="ARBA" id="ARBA00012487"/>
    </source>
</evidence>
<organism evidence="20 21">
    <name type="scientific">Aedoeadaptatus nemausensis</name>
    <dbReference type="NCBI Taxonomy" id="2582829"/>
    <lineage>
        <taxon>Bacteria</taxon>
        <taxon>Bacillati</taxon>
        <taxon>Bacillota</taxon>
        <taxon>Tissierellia</taxon>
        <taxon>Tissierellales</taxon>
        <taxon>Peptoniphilaceae</taxon>
        <taxon>Aedoeadaptatus</taxon>
    </lineage>
</organism>
<keyword evidence="8" id="KW-1003">Cell membrane</keyword>
<evidence type="ECO:0000256" key="15">
    <source>
        <dbReference type="ARBA" id="ARBA00023136"/>
    </source>
</evidence>
<dbReference type="InterPro" id="IPR000374">
    <property type="entry name" value="PC_trans"/>
</dbReference>
<keyword evidence="14" id="KW-0443">Lipid metabolism</keyword>
<evidence type="ECO:0000256" key="13">
    <source>
        <dbReference type="ARBA" id="ARBA00022989"/>
    </source>
</evidence>
<keyword evidence="17" id="KW-1208">Phospholipid metabolism</keyword>
<feature type="transmembrane region" description="Helical" evidence="19">
    <location>
        <begin position="58"/>
        <end position="91"/>
    </location>
</feature>
<feature type="transmembrane region" description="Helical" evidence="19">
    <location>
        <begin position="193"/>
        <end position="213"/>
    </location>
</feature>
<evidence type="ECO:0000256" key="12">
    <source>
        <dbReference type="ARBA" id="ARBA00022695"/>
    </source>
</evidence>
<evidence type="ECO:0000256" key="5">
    <source>
        <dbReference type="ARBA" id="ARBA00010185"/>
    </source>
</evidence>
<keyword evidence="10 18" id="KW-0808">Transferase</keyword>
<evidence type="ECO:0000256" key="2">
    <source>
        <dbReference type="ARBA" id="ARBA00004651"/>
    </source>
</evidence>
<keyword evidence="15 19" id="KW-0472">Membrane</keyword>
<sequence length="256" mass="28864">MNNFLKRSLTAVVLLALLAVILYFGGHVLRIAVLLFSLELCHELSQAFKHKGHDIPEHYILLSCFIHFAVFLLSWPAFLAFSVSTFLLVLYYLKSPQFTLEEFGLCMLILVYVPYFLFPILSLEKTFYLYLVFIIAVSTDTFAYLTGMAFGRHKLVPSISPNKTVEGAVGAVVCTIIVGLIYCRFVGISIDWMHALFIGVASVTAQLGDLFASKMKRATGIKDYGHMLPGHGGFMDRFDSILMIIPMVYMLYRFPL</sequence>
<keyword evidence="12 18" id="KW-0548">Nucleotidyltransferase</keyword>
<feature type="transmembrane region" description="Helical" evidence="19">
    <location>
        <begin position="103"/>
        <end position="121"/>
    </location>
</feature>
<evidence type="ECO:0000256" key="10">
    <source>
        <dbReference type="ARBA" id="ARBA00022679"/>
    </source>
</evidence>
<comment type="pathway">
    <text evidence="3 18">Phospholipid metabolism; CDP-diacylglycerol biosynthesis; CDP-diacylglycerol from sn-glycerol 3-phosphate: step 3/3.</text>
</comment>
<evidence type="ECO:0000256" key="18">
    <source>
        <dbReference type="RuleBase" id="RU003938"/>
    </source>
</evidence>
<evidence type="ECO:0000256" key="4">
    <source>
        <dbReference type="ARBA" id="ARBA00005189"/>
    </source>
</evidence>
<dbReference type="PROSITE" id="PS01315">
    <property type="entry name" value="CDS"/>
    <property type="match status" value="1"/>
</dbReference>
<dbReference type="RefSeq" id="WP_180498738.1">
    <property type="nucleotide sequence ID" value="NZ_CAIJCS010000014.1"/>
</dbReference>
<reference evidence="20 21" key="1">
    <citation type="submission" date="2020-06" db="EMBL/GenBank/DDBJ databases">
        <authorList>
            <person name="Criscuolo A."/>
        </authorList>
    </citation>
    <scope>NUCLEOTIDE SEQUENCE [LARGE SCALE GENOMIC DNA]</scope>
    <source>
        <strain evidence="20">1804121828</strain>
    </source>
</reference>
<comment type="pathway">
    <text evidence="4">Lipid metabolism.</text>
</comment>
<dbReference type="GO" id="GO:0005886">
    <property type="term" value="C:plasma membrane"/>
    <property type="evidence" value="ECO:0007669"/>
    <property type="project" value="UniProtKB-SubCell"/>
</dbReference>
<evidence type="ECO:0000256" key="14">
    <source>
        <dbReference type="ARBA" id="ARBA00023098"/>
    </source>
</evidence>
<dbReference type="GO" id="GO:0016024">
    <property type="term" value="P:CDP-diacylglycerol biosynthetic process"/>
    <property type="evidence" value="ECO:0007669"/>
    <property type="project" value="UniProtKB-UniPathway"/>
</dbReference>
<comment type="caution">
    <text evidence="20">The sequence shown here is derived from an EMBL/GenBank/DDBJ whole genome shotgun (WGS) entry which is preliminary data.</text>
</comment>
<keyword evidence="21" id="KW-1185">Reference proteome</keyword>
<evidence type="ECO:0000256" key="9">
    <source>
        <dbReference type="ARBA" id="ARBA00022516"/>
    </source>
</evidence>
<evidence type="ECO:0000256" key="8">
    <source>
        <dbReference type="ARBA" id="ARBA00022475"/>
    </source>
</evidence>
<dbReference type="EMBL" id="CAIJCS010000014">
    <property type="protein sequence ID" value="CAC9924841.1"/>
    <property type="molecule type" value="Genomic_DNA"/>
</dbReference>
<keyword evidence="9" id="KW-0444">Lipid biosynthesis</keyword>
<gene>
    <name evidence="20" type="ORF">PEPNEM18_00413</name>
</gene>
<feature type="transmembrane region" description="Helical" evidence="19">
    <location>
        <begin position="127"/>
        <end position="147"/>
    </location>
</feature>
<dbReference type="Pfam" id="PF01148">
    <property type="entry name" value="CTP_transf_1"/>
    <property type="match status" value="1"/>
</dbReference>
<accession>A0A6V6XZK2</accession>
<evidence type="ECO:0000313" key="20">
    <source>
        <dbReference type="EMBL" id="CAC9924841.1"/>
    </source>
</evidence>
<feature type="transmembrane region" description="Helical" evidence="19">
    <location>
        <begin position="168"/>
        <end position="187"/>
    </location>
</feature>
<evidence type="ECO:0000256" key="19">
    <source>
        <dbReference type="SAM" id="Phobius"/>
    </source>
</evidence>
<evidence type="ECO:0000256" key="17">
    <source>
        <dbReference type="ARBA" id="ARBA00023264"/>
    </source>
</evidence>
<comment type="subcellular location">
    <subcellularLocation>
        <location evidence="2">Cell membrane</location>
        <topology evidence="2">Multi-pass membrane protein</topology>
    </subcellularLocation>
</comment>
<evidence type="ECO:0000313" key="21">
    <source>
        <dbReference type="Proteomes" id="UP000586454"/>
    </source>
</evidence>
<evidence type="ECO:0000256" key="16">
    <source>
        <dbReference type="ARBA" id="ARBA00023209"/>
    </source>
</evidence>
<dbReference type="UniPathway" id="UPA00557">
    <property type="reaction ID" value="UER00614"/>
</dbReference>
<evidence type="ECO:0000256" key="3">
    <source>
        <dbReference type="ARBA" id="ARBA00005119"/>
    </source>
</evidence>
<keyword evidence="11 18" id="KW-0812">Transmembrane</keyword>
<dbReference type="Proteomes" id="UP000586454">
    <property type="component" value="Unassembled WGS sequence"/>
</dbReference>
<evidence type="ECO:0000256" key="7">
    <source>
        <dbReference type="ARBA" id="ARBA00019373"/>
    </source>
</evidence>
<proteinExistence type="inferred from homology"/>
<dbReference type="PANTHER" id="PTHR46382">
    <property type="entry name" value="PHOSPHATIDATE CYTIDYLYLTRANSFERASE"/>
    <property type="match status" value="1"/>
</dbReference>
<keyword evidence="13 19" id="KW-1133">Transmembrane helix</keyword>
<protein>
    <recommendedName>
        <fullName evidence="7 18">Phosphatidate cytidylyltransferase</fullName>
        <ecNumber evidence="6 18">2.7.7.41</ecNumber>
    </recommendedName>
</protein>
<evidence type="ECO:0000256" key="11">
    <source>
        <dbReference type="ARBA" id="ARBA00022692"/>
    </source>
</evidence>
<feature type="transmembrane region" description="Helical" evidence="19">
    <location>
        <begin position="12"/>
        <end position="38"/>
    </location>
</feature>